<name>A0A833YX18_9CHIR</name>
<accession>A0A833YX18</accession>
<sequence>MLGVVVKRTKDCVTTLNALPWNSTEAPNGERARARFCIRICLRDCPRACAEAGLRRRGAEHAGQTGRISETRPSRTVLGRVFHRKQSASSGVAAIWTYFASSPPLGGVRSGHFLFPVERLSPLPQSQS</sequence>
<dbReference type="Proteomes" id="UP000664940">
    <property type="component" value="Unassembled WGS sequence"/>
</dbReference>
<protein>
    <submittedName>
        <fullName evidence="1">Uncharacterized protein</fullName>
    </submittedName>
</protein>
<evidence type="ECO:0000313" key="2">
    <source>
        <dbReference type="Proteomes" id="UP000664940"/>
    </source>
</evidence>
<dbReference type="EMBL" id="JABVXQ010000011">
    <property type="protein sequence ID" value="KAF6086178.1"/>
    <property type="molecule type" value="Genomic_DNA"/>
</dbReference>
<dbReference type="AlphaFoldDB" id="A0A833YX18"/>
<comment type="caution">
    <text evidence="1">The sequence shown here is derived from an EMBL/GenBank/DDBJ whole genome shotgun (WGS) entry which is preliminary data.</text>
</comment>
<gene>
    <name evidence="1" type="ORF">HJG60_008384</name>
</gene>
<proteinExistence type="predicted"/>
<reference evidence="1 2" key="1">
    <citation type="journal article" date="2020" name="Nature">
        <title>Six reference-quality genomes reveal evolution of bat adaptations.</title>
        <authorList>
            <person name="Jebb D."/>
            <person name="Huang Z."/>
            <person name="Pippel M."/>
            <person name="Hughes G.M."/>
            <person name="Lavrichenko K."/>
            <person name="Devanna P."/>
            <person name="Winkler S."/>
            <person name="Jermiin L.S."/>
            <person name="Skirmuntt E.C."/>
            <person name="Katzourakis A."/>
            <person name="Burkitt-Gray L."/>
            <person name="Ray D.A."/>
            <person name="Sullivan K.A.M."/>
            <person name="Roscito J.G."/>
            <person name="Kirilenko B.M."/>
            <person name="Davalos L.M."/>
            <person name="Corthals A.P."/>
            <person name="Power M.L."/>
            <person name="Jones G."/>
            <person name="Ransome R.D."/>
            <person name="Dechmann D.K.N."/>
            <person name="Locatelli A.G."/>
            <person name="Puechmaille S.J."/>
            <person name="Fedrigo O."/>
            <person name="Jarvis E.D."/>
            <person name="Hiller M."/>
            <person name="Vernes S.C."/>
            <person name="Myers E.W."/>
            <person name="Teeling E.C."/>
        </authorList>
    </citation>
    <scope>NUCLEOTIDE SEQUENCE [LARGE SCALE GENOMIC DNA]</scope>
    <source>
        <strain evidence="1">Bat1K_MPI-CBG_1</strain>
    </source>
</reference>
<evidence type="ECO:0000313" key="1">
    <source>
        <dbReference type="EMBL" id="KAF6086178.1"/>
    </source>
</evidence>
<organism evidence="1 2">
    <name type="scientific">Phyllostomus discolor</name>
    <name type="common">pale spear-nosed bat</name>
    <dbReference type="NCBI Taxonomy" id="89673"/>
    <lineage>
        <taxon>Eukaryota</taxon>
        <taxon>Metazoa</taxon>
        <taxon>Chordata</taxon>
        <taxon>Craniata</taxon>
        <taxon>Vertebrata</taxon>
        <taxon>Euteleostomi</taxon>
        <taxon>Mammalia</taxon>
        <taxon>Eutheria</taxon>
        <taxon>Laurasiatheria</taxon>
        <taxon>Chiroptera</taxon>
        <taxon>Yangochiroptera</taxon>
        <taxon>Phyllostomidae</taxon>
        <taxon>Phyllostominae</taxon>
        <taxon>Phyllostomus</taxon>
    </lineage>
</organism>